<dbReference type="AlphaFoldDB" id="A0A2M8IZ53"/>
<gene>
    <name evidence="2" type="ORF">CVM52_15270</name>
</gene>
<name>A0A2M8IZ53_9RHOB</name>
<keyword evidence="3" id="KW-1185">Reference proteome</keyword>
<keyword evidence="1" id="KW-1133">Transmembrane helix</keyword>
<protein>
    <submittedName>
        <fullName evidence="2">Uncharacterized protein</fullName>
    </submittedName>
</protein>
<comment type="caution">
    <text evidence="2">The sequence shown here is derived from an EMBL/GenBank/DDBJ whole genome shotgun (WGS) entry which is preliminary data.</text>
</comment>
<sequence length="503" mass="52909">MVDPLSHLSRALRAWCRETTAAISVGFMILLPGLLMIAGVAIDFSVLNAQRKFIQSQADMAALSGIRNLHTVGTVHASATETLMSEVFFDMRSPLRDEIQVGILSETHDFVASADQSTLENVSAVKVIAAAPAAMPILSKMVGGPNATIRRKAIAVAVPRVSFGLSNCLASLDLLNGLVAPMLGLQADALCSGHGVRIHTFELLDRLALRGALVSPGRTYAEILDAEFTMSDVLTEALVPEGFTVLTGPLSNQPVRLGDFIYLSEDLSKAEVGSPVPPLELNAADIVFGSAEVLGTRIVDLELTADLGILANVPVKLQISEPRQIVIGARPGDEDAVARTSQIRLSIEGAQVAGLLDLSLNLGVANATATLHEDGEHCSSNPDYRAAVFRPATASLIDLDLSVLGLPPLNLLPPVAAALQAGGTSETVTFSHEDVEKKRTKTVAPSIAYMVNATHSIIDLPLGAVAPDAGDLAAAIVEDLLGLRIAEAQLEVFDLVCTRRLAG</sequence>
<reference evidence="2 3" key="1">
    <citation type="journal article" date="2018" name="Int. J. Syst. Evol. Microbiol.">
        <title>Pseudooceanicola lipolyticus sp. nov., a marine alphaproteobacterium, reclassification of Oceanicola flagellatus as Pseudooceanicola flagellatus comb. nov. and emended description of the genus Pseudooceanicola.</title>
        <authorList>
            <person name="Huang M.-M."/>
            <person name="Guo L.-L."/>
            <person name="Wu Y.-H."/>
            <person name="Lai Q.-L."/>
            <person name="Shao Z.-Z."/>
            <person name="Wang C.-S."/>
            <person name="Wu M."/>
            <person name="Xu X.-W."/>
        </authorList>
    </citation>
    <scope>NUCLEOTIDE SEQUENCE [LARGE SCALE GENOMIC DNA]</scope>
    <source>
        <strain evidence="2 3">157</strain>
    </source>
</reference>
<evidence type="ECO:0000313" key="2">
    <source>
        <dbReference type="EMBL" id="PJE35805.1"/>
    </source>
</evidence>
<proteinExistence type="predicted"/>
<dbReference type="EMBL" id="PGTB01000070">
    <property type="protein sequence ID" value="PJE35805.1"/>
    <property type="molecule type" value="Genomic_DNA"/>
</dbReference>
<dbReference type="RefSeq" id="WP_100163348.1">
    <property type="nucleotide sequence ID" value="NZ_PGTB01000070.1"/>
</dbReference>
<dbReference type="OrthoDB" id="7862266at2"/>
<organism evidence="2 3">
    <name type="scientific">Pseudooceanicola lipolyticus</name>
    <dbReference type="NCBI Taxonomy" id="2029104"/>
    <lineage>
        <taxon>Bacteria</taxon>
        <taxon>Pseudomonadati</taxon>
        <taxon>Pseudomonadota</taxon>
        <taxon>Alphaproteobacteria</taxon>
        <taxon>Rhodobacterales</taxon>
        <taxon>Paracoccaceae</taxon>
        <taxon>Pseudooceanicola</taxon>
    </lineage>
</organism>
<accession>A0A2M8IZ53</accession>
<dbReference type="Proteomes" id="UP000231553">
    <property type="component" value="Unassembled WGS sequence"/>
</dbReference>
<evidence type="ECO:0000313" key="3">
    <source>
        <dbReference type="Proteomes" id="UP000231553"/>
    </source>
</evidence>
<keyword evidence="1" id="KW-0472">Membrane</keyword>
<keyword evidence="1" id="KW-0812">Transmembrane</keyword>
<feature type="transmembrane region" description="Helical" evidence="1">
    <location>
        <begin position="21"/>
        <end position="42"/>
    </location>
</feature>
<evidence type="ECO:0000256" key="1">
    <source>
        <dbReference type="SAM" id="Phobius"/>
    </source>
</evidence>